<dbReference type="EMBL" id="OU963919">
    <property type="protein sequence ID" value="CAH0403903.1"/>
    <property type="molecule type" value="Genomic_DNA"/>
</dbReference>
<reference evidence="9" key="1">
    <citation type="submission" date="2021-12" db="EMBL/GenBank/DDBJ databases">
        <authorList>
            <person name="King R."/>
        </authorList>
    </citation>
    <scope>NUCLEOTIDE SEQUENCE</scope>
</reference>
<keyword evidence="10" id="KW-1185">Reference proteome</keyword>
<gene>
    <name evidence="9" type="ORF">CHILSU_LOCUS7195</name>
</gene>
<evidence type="ECO:0000256" key="3">
    <source>
        <dbReference type="ARBA" id="ARBA00022676"/>
    </source>
</evidence>
<keyword evidence="5 8" id="KW-0812">Transmembrane</keyword>
<dbReference type="Proteomes" id="UP001153292">
    <property type="component" value="Chromosome 26"/>
</dbReference>
<protein>
    <recommendedName>
        <fullName evidence="11">C-mannosyltransferase DPY19L1</fullName>
    </recommendedName>
</protein>
<keyword evidence="7 8" id="KW-0472">Membrane</keyword>
<evidence type="ECO:0000256" key="6">
    <source>
        <dbReference type="ARBA" id="ARBA00022989"/>
    </source>
</evidence>
<evidence type="ECO:0000256" key="5">
    <source>
        <dbReference type="ARBA" id="ARBA00022692"/>
    </source>
</evidence>
<evidence type="ECO:0000313" key="10">
    <source>
        <dbReference type="Proteomes" id="UP001153292"/>
    </source>
</evidence>
<feature type="transmembrane region" description="Helical" evidence="8">
    <location>
        <begin position="166"/>
        <end position="196"/>
    </location>
</feature>
<name>A0ABN8BC92_CHISP</name>
<accession>A0ABN8BC92</accession>
<dbReference type="InterPro" id="IPR018732">
    <property type="entry name" value="Dpy-19/Dpy-19-like"/>
</dbReference>
<keyword evidence="3" id="KW-0328">Glycosyltransferase</keyword>
<organism evidence="9 10">
    <name type="scientific">Chilo suppressalis</name>
    <name type="common">Asiatic rice borer moth</name>
    <dbReference type="NCBI Taxonomy" id="168631"/>
    <lineage>
        <taxon>Eukaryota</taxon>
        <taxon>Metazoa</taxon>
        <taxon>Ecdysozoa</taxon>
        <taxon>Arthropoda</taxon>
        <taxon>Hexapoda</taxon>
        <taxon>Insecta</taxon>
        <taxon>Pterygota</taxon>
        <taxon>Neoptera</taxon>
        <taxon>Endopterygota</taxon>
        <taxon>Lepidoptera</taxon>
        <taxon>Glossata</taxon>
        <taxon>Ditrysia</taxon>
        <taxon>Pyraloidea</taxon>
        <taxon>Crambidae</taxon>
        <taxon>Crambinae</taxon>
        <taxon>Chilo</taxon>
    </lineage>
</organism>
<dbReference type="PANTHER" id="PTHR31488:SF1">
    <property type="entry name" value="C-MANNOSYLTRANSFERASE DPY19L1"/>
    <property type="match status" value="1"/>
</dbReference>
<sequence>MKETPTEEKTVEVKAAPRSKKRVGRFVVIILLAVTLAFFHYYYSWTLFENDRNFSYLSELEREMSLRTEMGFYYSYYKTLSQDYPFTVGVSRIMYDNLVEHPKEVNAFSRFNIHPEVIIGALYRYFEPWLNTTAHMECHIVSRPGYEPVESCVGLGVPSLFYLQPVWALAGVAAAAVFLHATLISESIIGGLLAVSQLFANHSEATRVHWAPNERENFAWPLLLMQAVLVSIQLRDKGRQTTLQIQLGVFFLNWLSLLFWQFTQFIFFTQTFIFFIMEQLYIIDNKSLCVFLHAHFCGLHTAVLLLQGNDMLKTSLYTSFFISVSVYSLLLSNLRVKVENRVDLFVEAWLVFLRVFIALFASLYVKKIISDFMGAEEDSHIWDLLFSKFNSDYSNFHTMLYTCSEVYDFLPLKTVLKLCKTNLIPMVLFSVSLVVNYWIQNAYRREKEIVEEVKKEMQDDEDSGIENNADTKLRNRKGLKNIKDLDVIDSEVIDNREETKDEFVEFVKRLKVEPDVFYCVAQLVVYGVMATLVMRLKLLFVTQLCIVSALLVNTKYFNVLPKAKKRLVKMLPALWAVLAAPLLYALFNNISHELSYEGEFSDPQLEELILWVRNNTVSGAAFAGSMPVMAAIMLSARRPIVNHPHYEHLEARQRAYAVYKAYGRFTSQELYQELSQLRASYLVMERHYCYGRSSLNCTYESIWDKERPDLSDRPSLCRVLDTTRVDHFYPVFKNHRYTVFRVHDMSVQYMPRSFDT</sequence>
<proteinExistence type="inferred from homology"/>
<comment type="subcellular location">
    <subcellularLocation>
        <location evidence="1">Membrane</location>
        <topology evidence="1">Multi-pass membrane protein</topology>
    </subcellularLocation>
</comment>
<feature type="transmembrane region" description="Helical" evidence="8">
    <location>
        <begin position="570"/>
        <end position="587"/>
    </location>
</feature>
<evidence type="ECO:0000256" key="4">
    <source>
        <dbReference type="ARBA" id="ARBA00022679"/>
    </source>
</evidence>
<evidence type="ECO:0000256" key="2">
    <source>
        <dbReference type="ARBA" id="ARBA00008744"/>
    </source>
</evidence>
<feature type="transmembrane region" description="Helical" evidence="8">
    <location>
        <begin position="314"/>
        <end position="332"/>
    </location>
</feature>
<evidence type="ECO:0000256" key="1">
    <source>
        <dbReference type="ARBA" id="ARBA00004141"/>
    </source>
</evidence>
<evidence type="ECO:0008006" key="11">
    <source>
        <dbReference type="Google" id="ProtNLM"/>
    </source>
</evidence>
<comment type="similarity">
    <text evidence="2">Belongs to the dpy-19 family.</text>
</comment>
<keyword evidence="6 8" id="KW-1133">Transmembrane helix</keyword>
<feature type="transmembrane region" description="Helical" evidence="8">
    <location>
        <begin position="344"/>
        <end position="365"/>
    </location>
</feature>
<dbReference type="Pfam" id="PF10034">
    <property type="entry name" value="Dpy19"/>
    <property type="match status" value="1"/>
</dbReference>
<evidence type="ECO:0000256" key="7">
    <source>
        <dbReference type="ARBA" id="ARBA00023136"/>
    </source>
</evidence>
<evidence type="ECO:0000256" key="8">
    <source>
        <dbReference type="SAM" id="Phobius"/>
    </source>
</evidence>
<feature type="transmembrane region" description="Helical" evidence="8">
    <location>
        <begin position="23"/>
        <end position="43"/>
    </location>
</feature>
<dbReference type="PANTHER" id="PTHR31488">
    <property type="entry name" value="DPY-19-LIKE 1, LIKE (H. SAPIENS)"/>
    <property type="match status" value="1"/>
</dbReference>
<feature type="transmembrane region" description="Helical" evidence="8">
    <location>
        <begin position="516"/>
        <end position="534"/>
    </location>
</feature>
<evidence type="ECO:0000313" key="9">
    <source>
        <dbReference type="EMBL" id="CAH0403903.1"/>
    </source>
</evidence>
<feature type="transmembrane region" description="Helical" evidence="8">
    <location>
        <begin position="422"/>
        <end position="439"/>
    </location>
</feature>
<keyword evidence="4" id="KW-0808">Transferase</keyword>
<feature type="transmembrane region" description="Helical" evidence="8">
    <location>
        <begin position="540"/>
        <end position="558"/>
    </location>
</feature>
<feature type="transmembrane region" description="Helical" evidence="8">
    <location>
        <begin position="254"/>
        <end position="276"/>
    </location>
</feature>